<sequence length="219" mass="23202">MNSRQPATTTKPTDPSGRFAHLHHRAQDPVLSGTSGHWPSDYVASSATSPSFPNSKSSSLSPSAPCRPPSRVSELFSGLKNTLMTSNLQTSASTGNQSSVAGCAEDPGLLELVLSANNFGAIDCSTTASCLKETGSLKFCQGKRISPAASSNVLLLKETWRTPSTLSPGLRKSRSDSGNIDSLHECIWEQNDGCLEVEANSVEEGERRLFSSILSLPCS</sequence>
<dbReference type="EMBL" id="CAAALY010264104">
    <property type="protein sequence ID" value="VEL40226.1"/>
    <property type="molecule type" value="Genomic_DNA"/>
</dbReference>
<protein>
    <submittedName>
        <fullName evidence="2">Uncharacterized protein</fullName>
    </submittedName>
</protein>
<name>A0A3S5BC87_9PLAT</name>
<keyword evidence="3" id="KW-1185">Reference proteome</keyword>
<dbReference type="AlphaFoldDB" id="A0A3S5BC87"/>
<reference evidence="2" key="1">
    <citation type="submission" date="2018-11" db="EMBL/GenBank/DDBJ databases">
        <authorList>
            <consortium name="Pathogen Informatics"/>
        </authorList>
    </citation>
    <scope>NUCLEOTIDE SEQUENCE</scope>
</reference>
<feature type="compositionally biased region" description="Polar residues" evidence="1">
    <location>
        <begin position="1"/>
        <end position="13"/>
    </location>
</feature>
<proteinExistence type="predicted"/>
<evidence type="ECO:0000256" key="1">
    <source>
        <dbReference type="SAM" id="MobiDB-lite"/>
    </source>
</evidence>
<gene>
    <name evidence="2" type="ORF">PXEA_LOCUS33666</name>
</gene>
<feature type="region of interest" description="Disordered" evidence="1">
    <location>
        <begin position="1"/>
        <end position="71"/>
    </location>
</feature>
<evidence type="ECO:0000313" key="3">
    <source>
        <dbReference type="Proteomes" id="UP000784294"/>
    </source>
</evidence>
<organism evidence="2 3">
    <name type="scientific">Protopolystoma xenopodis</name>
    <dbReference type="NCBI Taxonomy" id="117903"/>
    <lineage>
        <taxon>Eukaryota</taxon>
        <taxon>Metazoa</taxon>
        <taxon>Spiralia</taxon>
        <taxon>Lophotrochozoa</taxon>
        <taxon>Platyhelminthes</taxon>
        <taxon>Monogenea</taxon>
        <taxon>Polyopisthocotylea</taxon>
        <taxon>Polystomatidea</taxon>
        <taxon>Polystomatidae</taxon>
        <taxon>Protopolystoma</taxon>
    </lineage>
</organism>
<dbReference type="Proteomes" id="UP000784294">
    <property type="component" value="Unassembled WGS sequence"/>
</dbReference>
<accession>A0A3S5BC87</accession>
<comment type="caution">
    <text evidence="2">The sequence shown here is derived from an EMBL/GenBank/DDBJ whole genome shotgun (WGS) entry which is preliminary data.</text>
</comment>
<feature type="compositionally biased region" description="Low complexity" evidence="1">
    <location>
        <begin position="44"/>
        <end position="64"/>
    </location>
</feature>
<evidence type="ECO:0000313" key="2">
    <source>
        <dbReference type="EMBL" id="VEL40226.1"/>
    </source>
</evidence>